<dbReference type="RefSeq" id="WP_083569761.1">
    <property type="nucleotide sequence ID" value="NZ_FOKU01000010.1"/>
</dbReference>
<dbReference type="EMBL" id="FOKU01000010">
    <property type="protein sequence ID" value="SFC40625.1"/>
    <property type="molecule type" value="Genomic_DNA"/>
</dbReference>
<dbReference type="Proteomes" id="UP000184031">
    <property type="component" value="Unassembled WGS sequence"/>
</dbReference>
<dbReference type="Pfam" id="PF13595">
    <property type="entry name" value="DUF4138"/>
    <property type="match status" value="1"/>
</dbReference>
<reference evidence="3 4" key="1">
    <citation type="submission" date="2016-11" db="EMBL/GenBank/DDBJ databases">
        <authorList>
            <person name="Varghese N."/>
            <person name="Submissions S."/>
        </authorList>
    </citation>
    <scope>NUCLEOTIDE SEQUENCE [LARGE SCALE GENOMIC DNA]</scope>
    <source>
        <strain evidence="3 4">CGMCC 1.12174</strain>
        <strain evidence="2 5">DSM 26351</strain>
    </source>
</reference>
<evidence type="ECO:0000313" key="2">
    <source>
        <dbReference type="EMBL" id="SFC40625.1"/>
    </source>
</evidence>
<evidence type="ECO:0000313" key="4">
    <source>
        <dbReference type="Proteomes" id="UP000184031"/>
    </source>
</evidence>
<proteinExistence type="predicted"/>
<sequence>MGKKLLLFLFFLLMNHGLSAQGIRDTIEVSRKFKTILIFPEDIAESIIGSDIGFAVDFPKEIGSRFNPRILKVYYDDLATEKENYTNLTVITRSGNLFDFILKLDARPKKLTWTIGPEMAVTNIDDRAISYQGPKSIQVPEPNSSIGSPLKSEESRSLTMQEIEKIPKDSVLKLTTPDLYTHDPNKYYRLRSYYMQFDKALIPRYFERKGDVFLWLKGVYYNNDELYIQFRLENKEGVDLDINFIKFFIKSSYRNASEQKIPIDKNNGLLFEYKAPKIVKGGTENHFVIVLRKFSLDNKKELLVELDEEGGNRNLSMSIGRDIINNPKRF</sequence>
<keyword evidence="5" id="KW-1185">Reference proteome</keyword>
<feature type="signal peptide" evidence="1">
    <location>
        <begin position="1"/>
        <end position="20"/>
    </location>
</feature>
<dbReference type="Proteomes" id="UP000198940">
    <property type="component" value="Unassembled WGS sequence"/>
</dbReference>
<evidence type="ECO:0008006" key="6">
    <source>
        <dbReference type="Google" id="ProtNLM"/>
    </source>
</evidence>
<dbReference type="OrthoDB" id="1038500at2"/>
<feature type="chain" id="PRO_5009924127" description="Bacteroides conjugative transposon TraN protein" evidence="1">
    <location>
        <begin position="21"/>
        <end position="330"/>
    </location>
</feature>
<comment type="caution">
    <text evidence="3">The sequence shown here is derived from an EMBL/GenBank/DDBJ whole genome shotgun (WGS) entry which is preliminary data.</text>
</comment>
<dbReference type="InterPro" id="IPR022298">
    <property type="entry name" value="Conjug_transposon_TraN"/>
</dbReference>
<name>A0A1M7BG00_9FLAO</name>
<protein>
    <recommendedName>
        <fullName evidence="6">Bacteroides conjugative transposon TraN protein</fullName>
    </recommendedName>
</protein>
<dbReference type="AlphaFoldDB" id="A0A1M7BG00"/>
<keyword evidence="1" id="KW-0732">Signal</keyword>
<evidence type="ECO:0000313" key="5">
    <source>
        <dbReference type="Proteomes" id="UP000198940"/>
    </source>
</evidence>
<evidence type="ECO:0000313" key="3">
    <source>
        <dbReference type="EMBL" id="SHL53958.1"/>
    </source>
</evidence>
<dbReference type="EMBL" id="FRAT01000011">
    <property type="protein sequence ID" value="SHL53958.1"/>
    <property type="molecule type" value="Genomic_DNA"/>
</dbReference>
<organism evidence="3 4">
    <name type="scientific">Flagellimonas taeanensis</name>
    <dbReference type="NCBI Taxonomy" id="1005926"/>
    <lineage>
        <taxon>Bacteria</taxon>
        <taxon>Pseudomonadati</taxon>
        <taxon>Bacteroidota</taxon>
        <taxon>Flavobacteriia</taxon>
        <taxon>Flavobacteriales</taxon>
        <taxon>Flavobacteriaceae</taxon>
        <taxon>Flagellimonas</taxon>
    </lineage>
</organism>
<evidence type="ECO:0000256" key="1">
    <source>
        <dbReference type="SAM" id="SignalP"/>
    </source>
</evidence>
<dbReference type="STRING" id="1055723.SAMN05216293_3711"/>
<gene>
    <name evidence="2" type="ORF">SAMN04487891_110149</name>
    <name evidence="3" type="ORF">SAMN05216293_3711</name>
</gene>
<accession>A0A1M7BG00</accession>